<dbReference type="PANTHER" id="PTHR40036:SF1">
    <property type="entry name" value="MACROCIN O-METHYLTRANSFERASE"/>
    <property type="match status" value="1"/>
</dbReference>
<evidence type="ECO:0008006" key="3">
    <source>
        <dbReference type="Google" id="ProtNLM"/>
    </source>
</evidence>
<dbReference type="EMBL" id="JXYQ01000013">
    <property type="protein sequence ID" value="KJA11450.1"/>
    <property type="molecule type" value="Genomic_DNA"/>
</dbReference>
<sequence>MDRLVNFSTTVSWGITDPQRFQQLMDEAKSLVTGGYYLGDNLFTWCRNNSALEDPAFIRALQTNVQNSSDEAIAWRRYLLACSASHAIHLNGDFVECGVYLGTGIKTVIDYFGKDRFDKKFWGYDTFDYHPTKGHDFEEQRNGLFQKVKERFAEYSMVRLIQGLLPESFQQGCPERISFLHIDLNNAEGEIASLDHLWDRVVPGGLVILDDYEWAGIYREQKRAEDRWFQDRGYRVFPLPTGQGFLIKR</sequence>
<evidence type="ECO:0000313" key="1">
    <source>
        <dbReference type="EMBL" id="KJA11450.1"/>
    </source>
</evidence>
<organism evidence="1 2">
    <name type="scientific">Acidovorax temperans</name>
    <dbReference type="NCBI Taxonomy" id="80878"/>
    <lineage>
        <taxon>Bacteria</taxon>
        <taxon>Pseudomonadati</taxon>
        <taxon>Pseudomonadota</taxon>
        <taxon>Betaproteobacteria</taxon>
        <taxon>Burkholderiales</taxon>
        <taxon>Comamonadaceae</taxon>
        <taxon>Acidovorax</taxon>
    </lineage>
</organism>
<accession>A0A0D7KAZ1</accession>
<gene>
    <name evidence="1" type="ORF">RP29_05570</name>
</gene>
<dbReference type="PANTHER" id="PTHR40036">
    <property type="entry name" value="MACROCIN O-METHYLTRANSFERASE"/>
    <property type="match status" value="1"/>
</dbReference>
<reference evidence="1 2" key="1">
    <citation type="submission" date="2014-12" db="EMBL/GenBank/DDBJ databases">
        <title>Isolation of bacteria from lake water.</title>
        <authorList>
            <person name="Sheng K.-Y."/>
            <person name="Chin P.-S."/>
            <person name="Chan K.-G."/>
            <person name="Tan G.S."/>
        </authorList>
    </citation>
    <scope>NUCLEOTIDE SEQUENCE [LARGE SCALE GENOMIC DNA]</scope>
    <source>
        <strain evidence="1 2">KY4</strain>
    </source>
</reference>
<dbReference type="Gene3D" id="3.40.50.150">
    <property type="entry name" value="Vaccinia Virus protein VP39"/>
    <property type="match status" value="1"/>
</dbReference>
<proteinExistence type="predicted"/>
<dbReference type="PATRIC" id="fig|80878.5.peg.416"/>
<evidence type="ECO:0000313" key="2">
    <source>
        <dbReference type="Proteomes" id="UP000032566"/>
    </source>
</evidence>
<dbReference type="Pfam" id="PF05711">
    <property type="entry name" value="TylF"/>
    <property type="match status" value="1"/>
</dbReference>
<dbReference type="STRING" id="80878.RP29_05570"/>
<dbReference type="Proteomes" id="UP000032566">
    <property type="component" value="Unassembled WGS sequence"/>
</dbReference>
<comment type="caution">
    <text evidence="1">The sequence shown here is derived from an EMBL/GenBank/DDBJ whole genome shotgun (WGS) entry which is preliminary data.</text>
</comment>
<keyword evidence="2" id="KW-1185">Reference proteome</keyword>
<dbReference type="InterPro" id="IPR008884">
    <property type="entry name" value="TylF_MeTrfase"/>
</dbReference>
<dbReference type="InterPro" id="IPR029063">
    <property type="entry name" value="SAM-dependent_MTases_sf"/>
</dbReference>
<name>A0A0D7KAZ1_9BURK</name>
<protein>
    <recommendedName>
        <fullName evidence="3">Methyltransferase</fullName>
    </recommendedName>
</protein>
<dbReference type="AlphaFoldDB" id="A0A0D7KAZ1"/>